<organism evidence="14 15">
    <name type="scientific">Rubripirellula obstinata</name>
    <dbReference type="NCBI Taxonomy" id="406547"/>
    <lineage>
        <taxon>Bacteria</taxon>
        <taxon>Pseudomonadati</taxon>
        <taxon>Planctomycetota</taxon>
        <taxon>Planctomycetia</taxon>
        <taxon>Pirellulales</taxon>
        <taxon>Pirellulaceae</taxon>
        <taxon>Rubripirellula</taxon>
    </lineage>
</organism>
<dbReference type="SUPFAM" id="SSF53383">
    <property type="entry name" value="PLP-dependent transferases"/>
    <property type="match status" value="1"/>
</dbReference>
<keyword evidence="8 12" id="KW-0663">Pyridoxal phosphate</keyword>
<dbReference type="EC" id="2.3.1.47" evidence="5"/>
<evidence type="ECO:0000256" key="6">
    <source>
        <dbReference type="ARBA" id="ARBA00022679"/>
    </source>
</evidence>
<dbReference type="PANTHER" id="PTHR13693">
    <property type="entry name" value="CLASS II AMINOTRANSFERASE/8-AMINO-7-OXONONANOATE SYNTHASE"/>
    <property type="match status" value="1"/>
</dbReference>
<dbReference type="InterPro" id="IPR001917">
    <property type="entry name" value="Aminotrans_II_pyridoxalP_BS"/>
</dbReference>
<dbReference type="EMBL" id="VRLW01000001">
    <property type="protein sequence ID" value="KAA1260920.1"/>
    <property type="molecule type" value="Genomic_DNA"/>
</dbReference>
<gene>
    <name evidence="14" type="primary">bioF</name>
    <name evidence="14" type="ORF">LF1_34620</name>
</gene>
<comment type="caution">
    <text evidence="14">The sequence shown here is derived from an EMBL/GenBank/DDBJ whole genome shotgun (WGS) entry which is preliminary data.</text>
</comment>
<evidence type="ECO:0000256" key="4">
    <source>
        <dbReference type="ARBA" id="ARBA00011738"/>
    </source>
</evidence>
<dbReference type="Gene3D" id="3.40.640.10">
    <property type="entry name" value="Type I PLP-dependent aspartate aminotransferase-like (Major domain)"/>
    <property type="match status" value="1"/>
</dbReference>
<dbReference type="PANTHER" id="PTHR13693:SF100">
    <property type="entry name" value="8-AMINO-7-OXONONANOATE SYNTHASE"/>
    <property type="match status" value="1"/>
</dbReference>
<comment type="catalytic activity">
    <reaction evidence="11">
        <text>6-carboxyhexanoyl-[ACP] + L-alanine + H(+) = (8S)-8-amino-7-oxononanoate + holo-[ACP] + CO2</text>
        <dbReference type="Rhea" id="RHEA:42288"/>
        <dbReference type="Rhea" id="RHEA-COMP:9685"/>
        <dbReference type="Rhea" id="RHEA-COMP:9955"/>
        <dbReference type="ChEBI" id="CHEBI:15378"/>
        <dbReference type="ChEBI" id="CHEBI:16526"/>
        <dbReference type="ChEBI" id="CHEBI:57972"/>
        <dbReference type="ChEBI" id="CHEBI:64479"/>
        <dbReference type="ChEBI" id="CHEBI:78846"/>
        <dbReference type="ChEBI" id="CHEBI:149468"/>
        <dbReference type="EC" id="2.3.1.47"/>
    </reaction>
</comment>
<keyword evidence="15" id="KW-1185">Reference proteome</keyword>
<keyword evidence="14" id="KW-0012">Acyltransferase</keyword>
<dbReference type="Gene3D" id="3.90.1150.10">
    <property type="entry name" value="Aspartate Aminotransferase, domain 1"/>
    <property type="match status" value="1"/>
</dbReference>
<dbReference type="Proteomes" id="UP000322699">
    <property type="component" value="Unassembled WGS sequence"/>
</dbReference>
<evidence type="ECO:0000256" key="5">
    <source>
        <dbReference type="ARBA" id="ARBA00013187"/>
    </source>
</evidence>
<dbReference type="InterPro" id="IPR004839">
    <property type="entry name" value="Aminotransferase_I/II_large"/>
</dbReference>
<keyword evidence="6 14" id="KW-0808">Transferase</keyword>
<dbReference type="InterPro" id="IPR015422">
    <property type="entry name" value="PyrdxlP-dep_Trfase_small"/>
</dbReference>
<evidence type="ECO:0000256" key="11">
    <source>
        <dbReference type="ARBA" id="ARBA00047715"/>
    </source>
</evidence>
<dbReference type="InterPro" id="IPR050087">
    <property type="entry name" value="AON_synthase_class-II"/>
</dbReference>
<sequence>MHDFKHFADELTRLDQMGRRRELQPRSITGVTFDHDGQTLINFGSNDYLGLSSSNTAPDGVRGSGASALVCGWTDDHQSLANAIARLESTESAVVFPSGYAACSGAVATLARKGDLILSDQLNHASLIDGCRMSTAQCMVYPHRNCASVAELLSLHQIKYETIWIVTDSVFSMDGNVAPLVQLCELADQFGATVLVDEAHGTGVLGATGSGGCEELGVKHRVPVRIGTLSKAIGCQGGFVAGPQVVIDYLINRCRSLIYSTSLAPTVVTSAIDSIAKIKSEPERRIRVRELSARLRDQLGIAREGIENEIPIIPIIIGGEQETVQRSQQLWEQGFYVPAIRPPTVPDKSSRLRISLSADHTDEMVDQLVTALRQS</sequence>
<feature type="domain" description="Aminotransferase class I/classII large" evidence="13">
    <location>
        <begin position="40"/>
        <end position="372"/>
    </location>
</feature>
<reference evidence="14 15" key="1">
    <citation type="submission" date="2019-08" db="EMBL/GenBank/DDBJ databases">
        <title>Deep-cultivation of Planctomycetes and their phenomic and genomic characterization uncovers novel biology.</title>
        <authorList>
            <person name="Wiegand S."/>
            <person name="Jogler M."/>
            <person name="Boedeker C."/>
            <person name="Pinto D."/>
            <person name="Vollmers J."/>
            <person name="Rivas-Marin E."/>
            <person name="Kohn T."/>
            <person name="Peeters S.H."/>
            <person name="Heuer A."/>
            <person name="Rast P."/>
            <person name="Oberbeckmann S."/>
            <person name="Bunk B."/>
            <person name="Jeske O."/>
            <person name="Meyerdierks A."/>
            <person name="Storesund J.E."/>
            <person name="Kallscheuer N."/>
            <person name="Luecker S."/>
            <person name="Lage O.M."/>
            <person name="Pohl T."/>
            <person name="Merkel B.J."/>
            <person name="Hornburger P."/>
            <person name="Mueller R.-W."/>
            <person name="Bruemmer F."/>
            <person name="Labrenz M."/>
            <person name="Spormann A.M."/>
            <person name="Op Den Camp H."/>
            <person name="Overmann J."/>
            <person name="Amann R."/>
            <person name="Jetten M.S.M."/>
            <person name="Mascher T."/>
            <person name="Medema M.H."/>
            <person name="Devos D.P."/>
            <person name="Kaster A.-K."/>
            <person name="Ovreas L."/>
            <person name="Rohde M."/>
            <person name="Galperin M.Y."/>
            <person name="Jogler C."/>
        </authorList>
    </citation>
    <scope>NUCLEOTIDE SEQUENCE [LARGE SCALE GENOMIC DNA]</scope>
    <source>
        <strain evidence="14 15">LF1</strain>
    </source>
</reference>
<dbReference type="InterPro" id="IPR015421">
    <property type="entry name" value="PyrdxlP-dep_Trfase_major"/>
</dbReference>
<keyword evidence="7" id="KW-0093">Biotin biosynthesis</keyword>
<dbReference type="InterPro" id="IPR015424">
    <property type="entry name" value="PyrdxlP-dep_Trfase"/>
</dbReference>
<dbReference type="GO" id="GO:0009102">
    <property type="term" value="P:biotin biosynthetic process"/>
    <property type="evidence" value="ECO:0007669"/>
    <property type="project" value="UniProtKB-KW"/>
</dbReference>
<comment type="similarity">
    <text evidence="3">Belongs to the class-II pyridoxal-phosphate-dependent aminotransferase family. BioF subfamily.</text>
</comment>
<evidence type="ECO:0000256" key="9">
    <source>
        <dbReference type="ARBA" id="ARBA00032610"/>
    </source>
</evidence>
<evidence type="ECO:0000256" key="7">
    <source>
        <dbReference type="ARBA" id="ARBA00022756"/>
    </source>
</evidence>
<evidence type="ECO:0000256" key="10">
    <source>
        <dbReference type="ARBA" id="ARBA00033381"/>
    </source>
</evidence>
<comment type="pathway">
    <text evidence="2">Cofactor biosynthesis; biotin biosynthesis.</text>
</comment>
<dbReference type="RefSeq" id="WP_068266181.1">
    <property type="nucleotide sequence ID" value="NZ_LWSK01000111.1"/>
</dbReference>
<protein>
    <recommendedName>
        <fullName evidence="5">8-amino-7-oxononanoate synthase</fullName>
        <ecNumber evidence="5">2.3.1.47</ecNumber>
    </recommendedName>
    <alternativeName>
        <fullName evidence="9">7-keto-8-amino-pelargonic acid synthase</fullName>
    </alternativeName>
    <alternativeName>
        <fullName evidence="10">8-amino-7-ketopelargonate synthase</fullName>
    </alternativeName>
</protein>
<dbReference type="PROSITE" id="PS00599">
    <property type="entry name" value="AA_TRANSFER_CLASS_2"/>
    <property type="match status" value="1"/>
</dbReference>
<accession>A0A5B1CMX1</accession>
<evidence type="ECO:0000256" key="1">
    <source>
        <dbReference type="ARBA" id="ARBA00001933"/>
    </source>
</evidence>
<comment type="cofactor">
    <cofactor evidence="1 12">
        <name>pyridoxal 5'-phosphate</name>
        <dbReference type="ChEBI" id="CHEBI:597326"/>
    </cofactor>
</comment>
<evidence type="ECO:0000256" key="3">
    <source>
        <dbReference type="ARBA" id="ARBA00010008"/>
    </source>
</evidence>
<name>A0A5B1CMX1_9BACT</name>
<comment type="subunit">
    <text evidence="4">Homodimer.</text>
</comment>
<dbReference type="AlphaFoldDB" id="A0A5B1CMX1"/>
<dbReference type="GO" id="GO:0030170">
    <property type="term" value="F:pyridoxal phosphate binding"/>
    <property type="evidence" value="ECO:0007669"/>
    <property type="project" value="InterPro"/>
</dbReference>
<dbReference type="OrthoDB" id="9807157at2"/>
<dbReference type="Pfam" id="PF00155">
    <property type="entry name" value="Aminotran_1_2"/>
    <property type="match status" value="1"/>
</dbReference>
<proteinExistence type="inferred from homology"/>
<evidence type="ECO:0000256" key="8">
    <source>
        <dbReference type="ARBA" id="ARBA00022898"/>
    </source>
</evidence>
<dbReference type="GO" id="GO:0008710">
    <property type="term" value="F:8-amino-7-oxononanoate synthase activity"/>
    <property type="evidence" value="ECO:0007669"/>
    <property type="project" value="UniProtKB-EC"/>
</dbReference>
<evidence type="ECO:0000259" key="13">
    <source>
        <dbReference type="Pfam" id="PF00155"/>
    </source>
</evidence>
<evidence type="ECO:0000256" key="12">
    <source>
        <dbReference type="RuleBase" id="RU003693"/>
    </source>
</evidence>
<evidence type="ECO:0000256" key="2">
    <source>
        <dbReference type="ARBA" id="ARBA00004746"/>
    </source>
</evidence>
<evidence type="ECO:0000313" key="15">
    <source>
        <dbReference type="Proteomes" id="UP000322699"/>
    </source>
</evidence>
<evidence type="ECO:0000313" key="14">
    <source>
        <dbReference type="EMBL" id="KAA1260920.1"/>
    </source>
</evidence>